<comment type="similarity">
    <text evidence="2 7">Belongs to the aspartate/ornithine carbamoyltransferase superfamily. ATCase family.</text>
</comment>
<dbReference type="NCBIfam" id="TIGR00670">
    <property type="entry name" value="asp_carb_tr"/>
    <property type="match status" value="1"/>
</dbReference>
<dbReference type="NCBIfam" id="NF002032">
    <property type="entry name" value="PRK00856.1"/>
    <property type="match status" value="1"/>
</dbReference>
<evidence type="ECO:0000256" key="2">
    <source>
        <dbReference type="ARBA" id="ARBA00008896"/>
    </source>
</evidence>
<keyword evidence="12" id="KW-1185">Reference proteome</keyword>
<dbReference type="GO" id="GO:0004070">
    <property type="term" value="F:aspartate carbamoyltransferase activity"/>
    <property type="evidence" value="ECO:0007669"/>
    <property type="project" value="UniProtKB-UniRule"/>
</dbReference>
<dbReference type="SUPFAM" id="SSF53671">
    <property type="entry name" value="Aspartate/ornithine carbamoyltransferase"/>
    <property type="match status" value="1"/>
</dbReference>
<feature type="binding site" evidence="7">
    <location>
        <position position="55"/>
    </location>
    <ligand>
        <name>carbamoyl phosphate</name>
        <dbReference type="ChEBI" id="CHEBI:58228"/>
    </ligand>
</feature>
<feature type="binding site" evidence="7">
    <location>
        <position position="134"/>
    </location>
    <ligand>
        <name>carbamoyl phosphate</name>
        <dbReference type="ChEBI" id="CHEBI:58228"/>
    </ligand>
</feature>
<evidence type="ECO:0000256" key="5">
    <source>
        <dbReference type="ARBA" id="ARBA00043884"/>
    </source>
</evidence>
<dbReference type="GO" id="GO:0016597">
    <property type="term" value="F:amino acid binding"/>
    <property type="evidence" value="ECO:0007669"/>
    <property type="project" value="InterPro"/>
</dbReference>
<evidence type="ECO:0000256" key="7">
    <source>
        <dbReference type="HAMAP-Rule" id="MF_00001"/>
    </source>
</evidence>
<comment type="catalytic activity">
    <reaction evidence="6 7">
        <text>carbamoyl phosphate + L-aspartate = N-carbamoyl-L-aspartate + phosphate + H(+)</text>
        <dbReference type="Rhea" id="RHEA:20013"/>
        <dbReference type="ChEBI" id="CHEBI:15378"/>
        <dbReference type="ChEBI" id="CHEBI:29991"/>
        <dbReference type="ChEBI" id="CHEBI:32814"/>
        <dbReference type="ChEBI" id="CHEBI:43474"/>
        <dbReference type="ChEBI" id="CHEBI:58228"/>
        <dbReference type="EC" id="2.1.3.2"/>
    </reaction>
</comment>
<feature type="domain" description="Aspartate/ornithine carbamoyltransferase carbamoyl-P binding" evidence="10">
    <location>
        <begin position="2"/>
        <end position="146"/>
    </location>
</feature>
<dbReference type="Proteomes" id="UP000272560">
    <property type="component" value="Unassembled WGS sequence"/>
</dbReference>
<dbReference type="UniPathway" id="UPA00070">
    <property type="reaction ID" value="UER00116"/>
</dbReference>
<dbReference type="InterPro" id="IPR002082">
    <property type="entry name" value="Asp_carbamoyltransf"/>
</dbReference>
<dbReference type="FunFam" id="3.40.50.1370:FF:000007">
    <property type="entry name" value="Aspartate carbamoyltransferase"/>
    <property type="match status" value="1"/>
</dbReference>
<evidence type="ECO:0000256" key="3">
    <source>
        <dbReference type="ARBA" id="ARBA00022679"/>
    </source>
</evidence>
<dbReference type="PROSITE" id="PS00097">
    <property type="entry name" value="CARBAMOYLTRANSFERASE"/>
    <property type="match status" value="1"/>
</dbReference>
<organism evidence="11 12">
    <name type="scientific">Arthrobacter cheniae</name>
    <dbReference type="NCBI Taxonomy" id="1258888"/>
    <lineage>
        <taxon>Bacteria</taxon>
        <taxon>Bacillati</taxon>
        <taxon>Actinomycetota</taxon>
        <taxon>Actinomycetes</taxon>
        <taxon>Micrococcales</taxon>
        <taxon>Micrococcaceae</taxon>
        <taxon>Arthrobacter</taxon>
    </lineage>
</organism>
<dbReference type="InterPro" id="IPR006132">
    <property type="entry name" value="Asp/Orn_carbamoyltranf_P-bd"/>
</dbReference>
<feature type="binding site" evidence="7">
    <location>
        <position position="137"/>
    </location>
    <ligand>
        <name>carbamoyl phosphate</name>
        <dbReference type="ChEBI" id="CHEBI:58228"/>
    </ligand>
</feature>
<feature type="region of interest" description="Disordered" evidence="8">
    <location>
        <begin position="317"/>
        <end position="348"/>
    </location>
</feature>
<accession>A0A3A5MDL4</accession>
<dbReference type="AlphaFoldDB" id="A0A3A5MDL4"/>
<comment type="pathway">
    <text evidence="1 7">Pyrimidine metabolism; UMP biosynthesis via de novo pathway; (S)-dihydroorotate from bicarbonate: step 2/3.</text>
</comment>
<dbReference type="Pfam" id="PF02729">
    <property type="entry name" value="OTCace_N"/>
    <property type="match status" value="1"/>
</dbReference>
<evidence type="ECO:0000259" key="10">
    <source>
        <dbReference type="Pfam" id="PF02729"/>
    </source>
</evidence>
<comment type="caution">
    <text evidence="11">The sequence shown here is derived from an EMBL/GenBank/DDBJ whole genome shotgun (WGS) entry which is preliminary data.</text>
</comment>
<dbReference type="HAMAP" id="MF_00001">
    <property type="entry name" value="Asp_carb_tr"/>
    <property type="match status" value="1"/>
</dbReference>
<dbReference type="EC" id="2.1.3.2" evidence="7"/>
<keyword evidence="3 7" id="KW-0808">Transferase</keyword>
<dbReference type="InterPro" id="IPR006130">
    <property type="entry name" value="Asp/Orn_carbamoylTrfase"/>
</dbReference>
<dbReference type="InterPro" id="IPR006131">
    <property type="entry name" value="Asp_carbamoyltransf_Asp/Orn-bd"/>
</dbReference>
<feature type="binding site" evidence="7">
    <location>
        <position position="82"/>
    </location>
    <ligand>
        <name>L-aspartate</name>
        <dbReference type="ChEBI" id="CHEBI:29991"/>
    </ligand>
</feature>
<feature type="binding site" evidence="7">
    <location>
        <position position="232"/>
    </location>
    <ligand>
        <name>L-aspartate</name>
        <dbReference type="ChEBI" id="CHEBI:29991"/>
    </ligand>
</feature>
<proteinExistence type="inferred from homology"/>
<comment type="function">
    <text evidence="5 7">Catalyzes the condensation of carbamoyl phosphate and aspartate to form carbamoyl aspartate and inorganic phosphate, the committed step in the de novo pyrimidine nucleotide biosynthesis pathway.</text>
</comment>
<dbReference type="Pfam" id="PF00185">
    <property type="entry name" value="OTCace"/>
    <property type="match status" value="1"/>
</dbReference>
<dbReference type="PANTHER" id="PTHR45753:SF6">
    <property type="entry name" value="ASPARTATE CARBAMOYLTRANSFERASE"/>
    <property type="match status" value="1"/>
</dbReference>
<feature type="binding site" evidence="7">
    <location>
        <position position="277"/>
    </location>
    <ligand>
        <name>carbamoyl phosphate</name>
        <dbReference type="ChEBI" id="CHEBI:58228"/>
    </ligand>
</feature>
<dbReference type="FunFam" id="3.40.50.1370:FF:000012">
    <property type="entry name" value="Aspartate carbamoyltransferase"/>
    <property type="match status" value="1"/>
</dbReference>
<feature type="binding site" evidence="7">
    <location>
        <position position="104"/>
    </location>
    <ligand>
        <name>carbamoyl phosphate</name>
        <dbReference type="ChEBI" id="CHEBI:58228"/>
    </ligand>
</feature>
<name>A0A3A5MDL4_9MICC</name>
<evidence type="ECO:0000313" key="12">
    <source>
        <dbReference type="Proteomes" id="UP000272560"/>
    </source>
</evidence>
<dbReference type="GO" id="GO:0006207">
    <property type="term" value="P:'de novo' pyrimidine nucleobase biosynthetic process"/>
    <property type="evidence" value="ECO:0007669"/>
    <property type="project" value="InterPro"/>
</dbReference>
<dbReference type="EMBL" id="QZVT01000002">
    <property type="protein sequence ID" value="RJT81900.1"/>
    <property type="molecule type" value="Genomic_DNA"/>
</dbReference>
<keyword evidence="4 7" id="KW-0665">Pyrimidine biosynthesis</keyword>
<feature type="compositionally biased region" description="Acidic residues" evidence="8">
    <location>
        <begin position="320"/>
        <end position="329"/>
    </location>
</feature>
<dbReference type="GO" id="GO:0005829">
    <property type="term" value="C:cytosol"/>
    <property type="evidence" value="ECO:0007669"/>
    <property type="project" value="TreeGrafter"/>
</dbReference>
<feature type="binding site" evidence="7">
    <location>
        <position position="177"/>
    </location>
    <ligand>
        <name>L-aspartate</name>
        <dbReference type="ChEBI" id="CHEBI:29991"/>
    </ligand>
</feature>
<dbReference type="Gene3D" id="3.40.50.1370">
    <property type="entry name" value="Aspartate/ornithine carbamoyltransferase"/>
    <property type="match status" value="2"/>
</dbReference>
<evidence type="ECO:0000256" key="1">
    <source>
        <dbReference type="ARBA" id="ARBA00004852"/>
    </source>
</evidence>
<dbReference type="InterPro" id="IPR036901">
    <property type="entry name" value="Asp/Orn_carbamoylTrfase_sf"/>
</dbReference>
<evidence type="ECO:0000313" key="11">
    <source>
        <dbReference type="EMBL" id="RJT81900.1"/>
    </source>
</evidence>
<dbReference type="PRINTS" id="PR00101">
    <property type="entry name" value="ATCASE"/>
</dbReference>
<dbReference type="RefSeq" id="WP_120147721.1">
    <property type="nucleotide sequence ID" value="NZ_QZVT01000002.1"/>
</dbReference>
<evidence type="ECO:0000256" key="8">
    <source>
        <dbReference type="SAM" id="MobiDB-lite"/>
    </source>
</evidence>
<dbReference type="OrthoDB" id="9774690at2"/>
<dbReference type="GO" id="GO:0044205">
    <property type="term" value="P:'de novo' UMP biosynthetic process"/>
    <property type="evidence" value="ECO:0007669"/>
    <property type="project" value="UniProtKB-UniRule"/>
</dbReference>
<reference evidence="11 12" key="1">
    <citation type="submission" date="2018-09" db="EMBL/GenBank/DDBJ databases">
        <title>Novel species of Arthrobacter.</title>
        <authorList>
            <person name="Liu Q."/>
            <person name="Xin Y.-H."/>
        </authorList>
    </citation>
    <scope>NUCLEOTIDE SEQUENCE [LARGE SCALE GENOMIC DNA]</scope>
    <source>
        <strain evidence="11 12">Hz2</strain>
    </source>
</reference>
<dbReference type="PRINTS" id="PR00100">
    <property type="entry name" value="AOTCASE"/>
</dbReference>
<sequence length="348" mass="37398">MKHLLSTQDLSARNALRLLNVAEEMAAVGQREIKKLPALRGRTVVNLFFEDSTRTRISFEAAAKRLSADVINFAAKGSSVSKGESLKDTAQTLEAMSADAVVIRHPASGAPARLAASGWIDAAVVNAGDGTHEHPTQALLDAFTLRRHWAKLDGTPSAGTTLAGMKVLIVGDVLHSRVARSNVWLLTTLGAEVLLAGPPTLLPVGVGAWPCTVYYNLDDALAQRPDAVMMLRLQAERMNAAFFPSTREYSRRWGFDDGRLALLDTMGLDDTVIMHPGPMNRGLEISSAAADSPRSTVLAQVRNGVSVRMAALYLLLSGDSQDDPQDDQPENQADQPDQLATTPEGRTP</sequence>
<dbReference type="PANTHER" id="PTHR45753">
    <property type="entry name" value="ORNITHINE CARBAMOYLTRANSFERASE, MITOCHONDRIAL"/>
    <property type="match status" value="1"/>
</dbReference>
<comment type="subunit">
    <text evidence="7">Heterododecamer (2C3:3R2) of six catalytic PyrB chains organized as two trimers (C3), and six regulatory PyrI chains organized as three dimers (R2).</text>
</comment>
<protein>
    <recommendedName>
        <fullName evidence="7">Aspartate carbamoyltransferase</fullName>
        <ecNumber evidence="7">2.1.3.2</ecNumber>
    </recommendedName>
    <alternativeName>
        <fullName evidence="7">Aspartate transcarbamylase</fullName>
        <shortName evidence="7">ATCase</shortName>
    </alternativeName>
</protein>
<feature type="binding site" evidence="7">
    <location>
        <position position="278"/>
    </location>
    <ligand>
        <name>carbamoyl phosphate</name>
        <dbReference type="ChEBI" id="CHEBI:58228"/>
    </ligand>
</feature>
<evidence type="ECO:0000256" key="6">
    <source>
        <dbReference type="ARBA" id="ARBA00048859"/>
    </source>
</evidence>
<evidence type="ECO:0000259" key="9">
    <source>
        <dbReference type="Pfam" id="PF00185"/>
    </source>
</evidence>
<evidence type="ECO:0000256" key="4">
    <source>
        <dbReference type="ARBA" id="ARBA00022975"/>
    </source>
</evidence>
<gene>
    <name evidence="7" type="primary">pyrB</name>
    <name evidence="11" type="ORF">D6T63_03840</name>
</gene>
<feature type="binding site" evidence="7">
    <location>
        <position position="54"/>
    </location>
    <ligand>
        <name>carbamoyl phosphate</name>
        <dbReference type="ChEBI" id="CHEBI:58228"/>
    </ligand>
</feature>
<feature type="domain" description="Aspartate/ornithine carbamoyltransferase Asp/Orn-binding" evidence="9">
    <location>
        <begin position="164"/>
        <end position="315"/>
    </location>
</feature>
<dbReference type="GO" id="GO:0006520">
    <property type="term" value="P:amino acid metabolic process"/>
    <property type="evidence" value="ECO:0007669"/>
    <property type="project" value="InterPro"/>
</dbReference>